<feature type="compositionally biased region" description="Polar residues" evidence="1">
    <location>
        <begin position="79"/>
        <end position="89"/>
    </location>
</feature>
<protein>
    <submittedName>
        <fullName evidence="2">Uncharacterized protein</fullName>
    </submittedName>
</protein>
<feature type="compositionally biased region" description="Polar residues" evidence="1">
    <location>
        <begin position="141"/>
        <end position="155"/>
    </location>
</feature>
<feature type="compositionally biased region" description="Polar residues" evidence="1">
    <location>
        <begin position="331"/>
        <end position="343"/>
    </location>
</feature>
<feature type="compositionally biased region" description="Basic and acidic residues" evidence="1">
    <location>
        <begin position="466"/>
        <end position="483"/>
    </location>
</feature>
<dbReference type="EMBL" id="CAJPDT010000085">
    <property type="protein sequence ID" value="CAF9935675.1"/>
    <property type="molecule type" value="Genomic_DNA"/>
</dbReference>
<dbReference type="OrthoDB" id="4207724at2759"/>
<gene>
    <name evidence="2" type="ORF">IMSHALPRED_010317</name>
</gene>
<keyword evidence="3" id="KW-1185">Reference proteome</keyword>
<feature type="compositionally biased region" description="Acidic residues" evidence="1">
    <location>
        <begin position="123"/>
        <end position="133"/>
    </location>
</feature>
<evidence type="ECO:0000256" key="1">
    <source>
        <dbReference type="SAM" id="MobiDB-lite"/>
    </source>
</evidence>
<reference evidence="2" key="1">
    <citation type="submission" date="2021-03" db="EMBL/GenBank/DDBJ databases">
        <authorList>
            <person name="Tagirdzhanova G."/>
        </authorList>
    </citation>
    <scope>NUCLEOTIDE SEQUENCE</scope>
</reference>
<feature type="compositionally biased region" description="Low complexity" evidence="1">
    <location>
        <begin position="189"/>
        <end position="199"/>
    </location>
</feature>
<organism evidence="2 3">
    <name type="scientific">Imshaugia aleurites</name>
    <dbReference type="NCBI Taxonomy" id="172621"/>
    <lineage>
        <taxon>Eukaryota</taxon>
        <taxon>Fungi</taxon>
        <taxon>Dikarya</taxon>
        <taxon>Ascomycota</taxon>
        <taxon>Pezizomycotina</taxon>
        <taxon>Lecanoromycetes</taxon>
        <taxon>OSLEUM clade</taxon>
        <taxon>Lecanoromycetidae</taxon>
        <taxon>Lecanorales</taxon>
        <taxon>Lecanorineae</taxon>
        <taxon>Parmeliaceae</taxon>
        <taxon>Imshaugia</taxon>
    </lineage>
</organism>
<sequence length="555" mass="59822">MDPWKSWAIVGVFGLGAAYYYSQSGKSKRGRGRTPPIVSAEQNQRRGSDQRIDSKDKRKKKGKSSDTSDQLGSDVAEVSSASAQTSTNGIVKKRKGGKKQPSKLAQSSAIEVSPEQGVSTENEIAEDEGMDNEEFARQLSGLKTGTSLKKPATQNENKKTKNQGKRNEAPPRAMNGSALKANGVASSQDMSTASSTTGADADDDLSPVMSPDLRATQAIAPSGTDISDMLEPAPKGPSVLRITEPANPHPVKQPKAQKAVPEPETKKQRQNRQKNEEKKAMREQAEKERRALLEKQLRTAREAEGRPAKNGLGPSQPPSTNVWNKPADAANDSTGPATKQSSAPLLDTFEDVPKTALNHHSTNGGANSMSVDKNVWNNDLPSEEEQMRMITEIDSDNTWSTVTKGGKGKKKSSGTTPARQDTSTTAASLANSGDNNKKNLNSKNNDTSNTMPSTSVGNNATSSGAKAKDVSTEAITPKDEDLNKTATSRTNDSKNEESDYDKVTDAQDPKHVSATYETIDHSVWTRENITEHPDYDPDFPYALTGHPDDDEWAVC</sequence>
<feature type="region of interest" description="Disordered" evidence="1">
    <location>
        <begin position="532"/>
        <end position="555"/>
    </location>
</feature>
<dbReference type="AlphaFoldDB" id="A0A8H3IZ40"/>
<feature type="compositionally biased region" description="Polar residues" evidence="1">
    <location>
        <begin position="103"/>
        <end position="122"/>
    </location>
</feature>
<evidence type="ECO:0000313" key="2">
    <source>
        <dbReference type="EMBL" id="CAF9935675.1"/>
    </source>
</evidence>
<feature type="compositionally biased region" description="Polar residues" evidence="1">
    <location>
        <begin position="358"/>
        <end position="380"/>
    </location>
</feature>
<feature type="compositionally biased region" description="Basic and acidic residues" evidence="1">
    <location>
        <begin position="491"/>
        <end position="511"/>
    </location>
</feature>
<comment type="caution">
    <text evidence="2">The sequence shown here is derived from an EMBL/GenBank/DDBJ whole genome shotgun (WGS) entry which is preliminary data.</text>
</comment>
<feature type="compositionally biased region" description="Polar residues" evidence="1">
    <location>
        <begin position="451"/>
        <end position="464"/>
    </location>
</feature>
<feature type="region of interest" description="Disordered" evidence="1">
    <location>
        <begin position="24"/>
        <end position="514"/>
    </location>
</feature>
<feature type="compositionally biased region" description="Polar residues" evidence="1">
    <location>
        <begin position="417"/>
        <end position="430"/>
    </location>
</feature>
<name>A0A8H3IZ40_9LECA</name>
<feature type="compositionally biased region" description="Low complexity" evidence="1">
    <location>
        <begin position="431"/>
        <end position="450"/>
    </location>
</feature>
<accession>A0A8H3IZ40</accession>
<feature type="compositionally biased region" description="Basic residues" evidence="1">
    <location>
        <begin position="91"/>
        <end position="101"/>
    </location>
</feature>
<feature type="compositionally biased region" description="Basic and acidic residues" evidence="1">
    <location>
        <begin position="261"/>
        <end position="307"/>
    </location>
</feature>
<feature type="compositionally biased region" description="Basic and acidic residues" evidence="1">
    <location>
        <begin position="43"/>
        <end position="56"/>
    </location>
</feature>
<proteinExistence type="predicted"/>
<evidence type="ECO:0000313" key="3">
    <source>
        <dbReference type="Proteomes" id="UP000664534"/>
    </source>
</evidence>
<dbReference type="Proteomes" id="UP000664534">
    <property type="component" value="Unassembled WGS sequence"/>
</dbReference>